<dbReference type="GO" id="GO:0030313">
    <property type="term" value="C:cell envelope"/>
    <property type="evidence" value="ECO:0007669"/>
    <property type="project" value="UniProtKB-SubCell"/>
</dbReference>
<organism evidence="3">
    <name type="scientific">metagenome</name>
    <dbReference type="NCBI Taxonomy" id="256318"/>
    <lineage>
        <taxon>unclassified sequences</taxon>
        <taxon>metagenomes</taxon>
    </lineage>
</organism>
<evidence type="ECO:0000256" key="2">
    <source>
        <dbReference type="ARBA" id="ARBA00022475"/>
    </source>
</evidence>
<reference evidence="3" key="1">
    <citation type="submission" date="2015-08" db="EMBL/GenBank/DDBJ databases">
        <authorList>
            <person name="Babu N.S."/>
            <person name="Beckwith C.J."/>
            <person name="Beseler K.G."/>
            <person name="Brison A."/>
            <person name="Carone J.V."/>
            <person name="Caskin T.P."/>
            <person name="Diamond M."/>
            <person name="Durham M.E."/>
            <person name="Foxe J.M."/>
            <person name="Go M."/>
            <person name="Henderson B.A."/>
            <person name="Jones I.B."/>
            <person name="McGettigan J.A."/>
            <person name="Micheletti S.J."/>
            <person name="Nasrallah M.E."/>
            <person name="Ortiz D."/>
            <person name="Piller C.R."/>
            <person name="Privatt S.R."/>
            <person name="Schneider S.L."/>
            <person name="Sharp S."/>
            <person name="Smith T.C."/>
            <person name="Stanton J.D."/>
            <person name="Ullery H.E."/>
            <person name="Wilson R.J."/>
            <person name="Serrano M.G."/>
            <person name="Buck G."/>
            <person name="Lee V."/>
            <person name="Wang Y."/>
            <person name="Carvalho R."/>
            <person name="Voegtly L."/>
            <person name="Shi R."/>
            <person name="Duckworth R."/>
            <person name="Johnson A."/>
            <person name="Loviza R."/>
            <person name="Walstead R."/>
            <person name="Shah Z."/>
            <person name="Kiflezghi M."/>
            <person name="Wade K."/>
            <person name="Ball S.L."/>
            <person name="Bradley K.W."/>
            <person name="Asai D.J."/>
            <person name="Bowman C.A."/>
            <person name="Russell D.A."/>
            <person name="Pope W.H."/>
            <person name="Jacobs-Sera D."/>
            <person name="Hendrix R.W."/>
            <person name="Hatfull G.F."/>
        </authorList>
    </citation>
    <scope>NUCLEOTIDE SEQUENCE</scope>
</reference>
<accession>A0A2P2BYD4</accession>
<keyword evidence="2" id="KW-1003">Cell membrane</keyword>
<proteinExistence type="predicted"/>
<comment type="subcellular location">
    <subcellularLocation>
        <location evidence="1">Cell envelope</location>
    </subcellularLocation>
</comment>
<dbReference type="SUPFAM" id="SSF89392">
    <property type="entry name" value="Prokaryotic lipoproteins and lipoprotein localization factors"/>
    <property type="match status" value="1"/>
</dbReference>
<evidence type="ECO:0000313" key="3">
    <source>
        <dbReference type="EMBL" id="CUR54759.1"/>
    </source>
</evidence>
<dbReference type="EMBL" id="CZKA01000014">
    <property type="protein sequence ID" value="CUR54759.1"/>
    <property type="molecule type" value="Genomic_DNA"/>
</dbReference>
<dbReference type="InterPro" id="IPR009830">
    <property type="entry name" value="LppX/LprAFG"/>
</dbReference>
<dbReference type="Gene3D" id="2.50.20.20">
    <property type="match status" value="1"/>
</dbReference>
<sequence length="232" mass="23866">MLSTRPLIALIAVAGLALTGCSGSDDPVSKGRSPQEVIALAKTTLDDTSGLDLSLTTDDLPDGVSGISGAEGVATDAPAFDGTLTVVTGGNQFQVPVIAVDGKTWAQIPLTIGWSDVEPGDYGAPEPADLVNPDKGFSAMLAATTDLKAGKSVRGGADNDEILTEYTGVVPGDAMSAVIPSAAGTFWAVYQIADNGELREAELTGVFYEDTPKMTYTVTFENYGTTKEISAP</sequence>
<dbReference type="AlphaFoldDB" id="A0A2P2BYD4"/>
<evidence type="ECO:0000256" key="1">
    <source>
        <dbReference type="ARBA" id="ARBA00004196"/>
    </source>
</evidence>
<dbReference type="CDD" id="cd16334">
    <property type="entry name" value="LppX-like"/>
    <property type="match status" value="1"/>
</dbReference>
<evidence type="ECO:0008006" key="4">
    <source>
        <dbReference type="Google" id="ProtNLM"/>
    </source>
</evidence>
<keyword evidence="2" id="KW-0472">Membrane</keyword>
<name>A0A2P2BYD4_9ZZZZ</name>
<gene>
    <name evidence="3" type="ORF">NOCA2210109</name>
</gene>
<dbReference type="InterPro" id="IPR029046">
    <property type="entry name" value="LolA/LolB/LppX"/>
</dbReference>
<dbReference type="PROSITE" id="PS51257">
    <property type="entry name" value="PROKAR_LIPOPROTEIN"/>
    <property type="match status" value="1"/>
</dbReference>
<dbReference type="Pfam" id="PF07161">
    <property type="entry name" value="LppX_LprAFG"/>
    <property type="match status" value="1"/>
</dbReference>
<protein>
    <recommendedName>
        <fullName evidence="4">Lipoprotein</fullName>
    </recommendedName>
</protein>